<name>A0ABD2C3N2_VESMC</name>
<proteinExistence type="predicted"/>
<dbReference type="AlphaFoldDB" id="A0ABD2C3N2"/>
<evidence type="ECO:0000313" key="2">
    <source>
        <dbReference type="Proteomes" id="UP001607303"/>
    </source>
</evidence>
<accession>A0ABD2C3N2</accession>
<evidence type="ECO:0000313" key="1">
    <source>
        <dbReference type="EMBL" id="KAL2739648.1"/>
    </source>
</evidence>
<gene>
    <name evidence="1" type="ORF">V1477_011037</name>
</gene>
<protein>
    <submittedName>
        <fullName evidence="1">Uncharacterized protein</fullName>
    </submittedName>
</protein>
<sequence length="127" mass="14697">MFTCIDRAYFDEDPDNSTCKIAMNLRRRQHNGVLSLLRPCQQNPPRLSSLRGNQTKIYISSRIVGKRATYQHELGHLLLLPKHFVIVSTMRSVICAVKCLESVCGFSNVSKYNKIFYRSEQRISKYP</sequence>
<reference evidence="1 2" key="1">
    <citation type="journal article" date="2024" name="Ann. Entomol. Soc. Am.">
        <title>Genomic analyses of the southern and eastern yellowjacket wasps (Hymenoptera: Vespidae) reveal evolutionary signatures of social life.</title>
        <authorList>
            <person name="Catto M.A."/>
            <person name="Caine P.B."/>
            <person name="Orr S.E."/>
            <person name="Hunt B.G."/>
            <person name="Goodisman M.A.D."/>
        </authorList>
    </citation>
    <scope>NUCLEOTIDE SEQUENCE [LARGE SCALE GENOMIC DNA]</scope>
    <source>
        <strain evidence="1">232</strain>
        <tissue evidence="1">Head and thorax</tissue>
    </source>
</reference>
<organism evidence="1 2">
    <name type="scientific">Vespula maculifrons</name>
    <name type="common">Eastern yellow jacket</name>
    <name type="synonym">Wasp</name>
    <dbReference type="NCBI Taxonomy" id="7453"/>
    <lineage>
        <taxon>Eukaryota</taxon>
        <taxon>Metazoa</taxon>
        <taxon>Ecdysozoa</taxon>
        <taxon>Arthropoda</taxon>
        <taxon>Hexapoda</taxon>
        <taxon>Insecta</taxon>
        <taxon>Pterygota</taxon>
        <taxon>Neoptera</taxon>
        <taxon>Endopterygota</taxon>
        <taxon>Hymenoptera</taxon>
        <taxon>Apocrita</taxon>
        <taxon>Aculeata</taxon>
        <taxon>Vespoidea</taxon>
        <taxon>Vespidae</taxon>
        <taxon>Vespinae</taxon>
        <taxon>Vespula</taxon>
    </lineage>
</organism>
<comment type="caution">
    <text evidence="1">The sequence shown here is derived from an EMBL/GenBank/DDBJ whole genome shotgun (WGS) entry which is preliminary data.</text>
</comment>
<dbReference type="EMBL" id="JAYRBN010000061">
    <property type="protein sequence ID" value="KAL2739648.1"/>
    <property type="molecule type" value="Genomic_DNA"/>
</dbReference>
<dbReference type="Proteomes" id="UP001607303">
    <property type="component" value="Unassembled WGS sequence"/>
</dbReference>
<keyword evidence="2" id="KW-1185">Reference proteome</keyword>